<dbReference type="OrthoDB" id="2526979at2759"/>
<keyword evidence="3" id="KW-1185">Reference proteome</keyword>
<dbReference type="EMBL" id="KL197711">
    <property type="protein sequence ID" value="KDQ62418.1"/>
    <property type="molecule type" value="Genomic_DNA"/>
</dbReference>
<feature type="compositionally biased region" description="Polar residues" evidence="1">
    <location>
        <begin position="310"/>
        <end position="327"/>
    </location>
</feature>
<name>A0A067Q5W2_9AGAM</name>
<dbReference type="STRING" id="933084.A0A067Q5W2"/>
<organism evidence="2 3">
    <name type="scientific">Jaapia argillacea MUCL 33604</name>
    <dbReference type="NCBI Taxonomy" id="933084"/>
    <lineage>
        <taxon>Eukaryota</taxon>
        <taxon>Fungi</taxon>
        <taxon>Dikarya</taxon>
        <taxon>Basidiomycota</taxon>
        <taxon>Agaricomycotina</taxon>
        <taxon>Agaricomycetes</taxon>
        <taxon>Agaricomycetidae</taxon>
        <taxon>Jaapiales</taxon>
        <taxon>Jaapiaceae</taxon>
        <taxon>Jaapia</taxon>
    </lineage>
</organism>
<dbReference type="HOGENOM" id="CLU_685224_0_0_1"/>
<sequence>MFDSPPPVNSSLVRCLSDLFTELRVRDVADTPNLKLSSSSLPCDVPSQSLPKIRDMVRRLTTFYVNNEISSYDLPFSYFLRANERDGKLAEMAIVSNCNAWTLGEVIARSLLSSLSKGSSTGSDCYPKAEIESYLRVILAIVAEPSIAQTLHTRNDAGDCGSRRSKSKPRVRCFDLWPKASNLPSGSQSCLASPIAESGSSPIDTRRRRRTMSLLSVSSASSKISLEATKATPIAELSVCDDASTCGSFTPTRSAFDSLRLHKSSTSQWQSNSSHHPSPPSPECPSSPVGSTFSSIPSISRTTSPVSPTDSLYTADTSVHSSPQSTLKLRAPLRRVESNTMNPILSNLETASKLRTTCRCATCGVPGSNFPKCPRCAEMWCSRECRVRSCGGKKHVCSTRGT</sequence>
<evidence type="ECO:0000313" key="2">
    <source>
        <dbReference type="EMBL" id="KDQ62418.1"/>
    </source>
</evidence>
<evidence type="ECO:0000256" key="1">
    <source>
        <dbReference type="SAM" id="MobiDB-lite"/>
    </source>
</evidence>
<evidence type="ECO:0008006" key="4">
    <source>
        <dbReference type="Google" id="ProtNLM"/>
    </source>
</evidence>
<feature type="region of interest" description="Disordered" evidence="1">
    <location>
        <begin position="183"/>
        <end position="209"/>
    </location>
</feature>
<feature type="region of interest" description="Disordered" evidence="1">
    <location>
        <begin position="267"/>
        <end position="327"/>
    </location>
</feature>
<gene>
    <name evidence="2" type="ORF">JAAARDRAFT_30323</name>
</gene>
<protein>
    <recommendedName>
        <fullName evidence="4">HIT-type domain-containing protein</fullName>
    </recommendedName>
</protein>
<feature type="compositionally biased region" description="Low complexity" evidence="1">
    <location>
        <begin position="286"/>
        <end position="309"/>
    </location>
</feature>
<evidence type="ECO:0000313" key="3">
    <source>
        <dbReference type="Proteomes" id="UP000027265"/>
    </source>
</evidence>
<feature type="compositionally biased region" description="Low complexity" evidence="1">
    <location>
        <begin position="267"/>
        <end position="276"/>
    </location>
</feature>
<accession>A0A067Q5W2</accession>
<dbReference type="AlphaFoldDB" id="A0A067Q5W2"/>
<dbReference type="InParanoid" id="A0A067Q5W2"/>
<reference evidence="3" key="1">
    <citation type="journal article" date="2014" name="Proc. Natl. Acad. Sci. U.S.A.">
        <title>Extensive sampling of basidiomycete genomes demonstrates inadequacy of the white-rot/brown-rot paradigm for wood decay fungi.</title>
        <authorList>
            <person name="Riley R."/>
            <person name="Salamov A.A."/>
            <person name="Brown D.W."/>
            <person name="Nagy L.G."/>
            <person name="Floudas D."/>
            <person name="Held B.W."/>
            <person name="Levasseur A."/>
            <person name="Lombard V."/>
            <person name="Morin E."/>
            <person name="Otillar R."/>
            <person name="Lindquist E.A."/>
            <person name="Sun H."/>
            <person name="LaButti K.M."/>
            <person name="Schmutz J."/>
            <person name="Jabbour D."/>
            <person name="Luo H."/>
            <person name="Baker S.E."/>
            <person name="Pisabarro A.G."/>
            <person name="Walton J.D."/>
            <person name="Blanchette R.A."/>
            <person name="Henrissat B."/>
            <person name="Martin F."/>
            <person name="Cullen D."/>
            <person name="Hibbett D.S."/>
            <person name="Grigoriev I.V."/>
        </authorList>
    </citation>
    <scope>NUCLEOTIDE SEQUENCE [LARGE SCALE GENOMIC DNA]</scope>
    <source>
        <strain evidence="3">MUCL 33604</strain>
    </source>
</reference>
<dbReference type="Proteomes" id="UP000027265">
    <property type="component" value="Unassembled WGS sequence"/>
</dbReference>
<proteinExistence type="predicted"/>